<proteinExistence type="predicted"/>
<dbReference type="Proteomes" id="UP001589898">
    <property type="component" value="Unassembled WGS sequence"/>
</dbReference>
<evidence type="ECO:0000313" key="3">
    <source>
        <dbReference type="Proteomes" id="UP001589898"/>
    </source>
</evidence>
<sequence length="111" mass="12460">MNRWDWMAVRAFVPAAFALVLSLGSMWIVSGWQSSPYLAGIVPTARWIPVAAIAFAVVHGAWVSYRLWQAERGEGLLCECGGLLSAERDGRYGPYRRCLACSRNVARRHYE</sequence>
<keyword evidence="1" id="KW-0812">Transmembrane</keyword>
<evidence type="ECO:0000256" key="1">
    <source>
        <dbReference type="SAM" id="Phobius"/>
    </source>
</evidence>
<dbReference type="EMBL" id="JBHLTF010000028">
    <property type="protein sequence ID" value="MFC0717530.1"/>
    <property type="molecule type" value="Genomic_DNA"/>
</dbReference>
<feature type="transmembrane region" description="Helical" evidence="1">
    <location>
        <begin position="47"/>
        <end position="65"/>
    </location>
</feature>
<organism evidence="2 3">
    <name type="scientific">Luteimonas padinae</name>
    <dbReference type="NCBI Taxonomy" id="1714359"/>
    <lineage>
        <taxon>Bacteria</taxon>
        <taxon>Pseudomonadati</taxon>
        <taxon>Pseudomonadota</taxon>
        <taxon>Gammaproteobacteria</taxon>
        <taxon>Lysobacterales</taxon>
        <taxon>Lysobacteraceae</taxon>
        <taxon>Luteimonas</taxon>
    </lineage>
</organism>
<reference evidence="2 3" key="1">
    <citation type="submission" date="2024-09" db="EMBL/GenBank/DDBJ databases">
        <authorList>
            <person name="Sun Q."/>
            <person name="Mori K."/>
        </authorList>
    </citation>
    <scope>NUCLEOTIDE SEQUENCE [LARGE SCALE GENOMIC DNA]</scope>
    <source>
        <strain evidence="2 3">KCTC 52403</strain>
    </source>
</reference>
<accession>A0ABV6SVR3</accession>
<keyword evidence="1" id="KW-0472">Membrane</keyword>
<keyword evidence="3" id="KW-1185">Reference proteome</keyword>
<gene>
    <name evidence="2" type="ORF">ACFFFU_07175</name>
</gene>
<protein>
    <submittedName>
        <fullName evidence="2">Uncharacterized protein</fullName>
    </submittedName>
</protein>
<comment type="caution">
    <text evidence="2">The sequence shown here is derived from an EMBL/GenBank/DDBJ whole genome shotgun (WGS) entry which is preliminary data.</text>
</comment>
<name>A0ABV6SVR3_9GAMM</name>
<keyword evidence="1" id="KW-1133">Transmembrane helix</keyword>
<evidence type="ECO:0000313" key="2">
    <source>
        <dbReference type="EMBL" id="MFC0717530.1"/>
    </source>
</evidence>
<dbReference type="RefSeq" id="WP_189497999.1">
    <property type="nucleotide sequence ID" value="NZ_BMZT01000008.1"/>
</dbReference>